<sequence>MQSTVEDAKRWVNRWRFSLEAWAAFAMDLGNQPPDYLLSHGCVLGIVDIRQYNSPSCPSQLPSGD</sequence>
<dbReference type="Proteomes" id="UP000054166">
    <property type="component" value="Unassembled WGS sequence"/>
</dbReference>
<dbReference type="EMBL" id="KN833003">
    <property type="protein sequence ID" value="KIM80598.1"/>
    <property type="molecule type" value="Genomic_DNA"/>
</dbReference>
<evidence type="ECO:0000313" key="2">
    <source>
        <dbReference type="Proteomes" id="UP000054166"/>
    </source>
</evidence>
<accession>A0A0C3B339</accession>
<dbReference type="HOGENOM" id="CLU_2850503_0_0_1"/>
<dbReference type="AlphaFoldDB" id="A0A0C3B339"/>
<proteinExistence type="predicted"/>
<dbReference type="OrthoDB" id="9922773at2759"/>
<protein>
    <submittedName>
        <fullName evidence="1">Uncharacterized protein</fullName>
    </submittedName>
</protein>
<evidence type="ECO:0000313" key="1">
    <source>
        <dbReference type="EMBL" id="KIM80598.1"/>
    </source>
</evidence>
<reference evidence="1 2" key="1">
    <citation type="submission" date="2014-04" db="EMBL/GenBank/DDBJ databases">
        <authorList>
            <consortium name="DOE Joint Genome Institute"/>
            <person name="Kuo A."/>
            <person name="Tarkka M."/>
            <person name="Buscot F."/>
            <person name="Kohler A."/>
            <person name="Nagy L.G."/>
            <person name="Floudas D."/>
            <person name="Copeland A."/>
            <person name="Barry K.W."/>
            <person name="Cichocki N."/>
            <person name="Veneault-Fourrey C."/>
            <person name="LaButti K."/>
            <person name="Lindquist E.A."/>
            <person name="Lipzen A."/>
            <person name="Lundell T."/>
            <person name="Morin E."/>
            <person name="Murat C."/>
            <person name="Sun H."/>
            <person name="Tunlid A."/>
            <person name="Henrissat B."/>
            <person name="Grigoriev I.V."/>
            <person name="Hibbett D.S."/>
            <person name="Martin F."/>
            <person name="Nordberg H.P."/>
            <person name="Cantor M.N."/>
            <person name="Hua S.X."/>
        </authorList>
    </citation>
    <scope>NUCLEOTIDE SEQUENCE [LARGE SCALE GENOMIC DNA]</scope>
    <source>
        <strain evidence="1 2">F 1598</strain>
    </source>
</reference>
<dbReference type="InParanoid" id="A0A0C3B339"/>
<name>A0A0C3B339_PILCF</name>
<keyword evidence="2" id="KW-1185">Reference proteome</keyword>
<reference evidence="2" key="2">
    <citation type="submission" date="2015-01" db="EMBL/GenBank/DDBJ databases">
        <title>Evolutionary Origins and Diversification of the Mycorrhizal Mutualists.</title>
        <authorList>
            <consortium name="DOE Joint Genome Institute"/>
            <consortium name="Mycorrhizal Genomics Consortium"/>
            <person name="Kohler A."/>
            <person name="Kuo A."/>
            <person name="Nagy L.G."/>
            <person name="Floudas D."/>
            <person name="Copeland A."/>
            <person name="Barry K.W."/>
            <person name="Cichocki N."/>
            <person name="Veneault-Fourrey C."/>
            <person name="LaButti K."/>
            <person name="Lindquist E.A."/>
            <person name="Lipzen A."/>
            <person name="Lundell T."/>
            <person name="Morin E."/>
            <person name="Murat C."/>
            <person name="Riley R."/>
            <person name="Ohm R."/>
            <person name="Sun H."/>
            <person name="Tunlid A."/>
            <person name="Henrissat B."/>
            <person name="Grigoriev I.V."/>
            <person name="Hibbett D.S."/>
            <person name="Martin F."/>
        </authorList>
    </citation>
    <scope>NUCLEOTIDE SEQUENCE [LARGE SCALE GENOMIC DNA]</scope>
    <source>
        <strain evidence="2">F 1598</strain>
    </source>
</reference>
<organism evidence="1 2">
    <name type="scientific">Piloderma croceum (strain F 1598)</name>
    <dbReference type="NCBI Taxonomy" id="765440"/>
    <lineage>
        <taxon>Eukaryota</taxon>
        <taxon>Fungi</taxon>
        <taxon>Dikarya</taxon>
        <taxon>Basidiomycota</taxon>
        <taxon>Agaricomycotina</taxon>
        <taxon>Agaricomycetes</taxon>
        <taxon>Agaricomycetidae</taxon>
        <taxon>Atheliales</taxon>
        <taxon>Atheliaceae</taxon>
        <taxon>Piloderma</taxon>
    </lineage>
</organism>
<gene>
    <name evidence="1" type="ORF">PILCRDRAFT_822338</name>
</gene>